<organism evidence="2 3">
    <name type="scientific">Pseudomonas linyingensis</name>
    <dbReference type="NCBI Taxonomy" id="915471"/>
    <lineage>
        <taxon>Bacteria</taxon>
        <taxon>Pseudomonadati</taxon>
        <taxon>Pseudomonadota</taxon>
        <taxon>Gammaproteobacteria</taxon>
        <taxon>Pseudomonadales</taxon>
        <taxon>Pseudomonadaceae</taxon>
        <taxon>Pseudomonas</taxon>
    </lineage>
</organism>
<name>A0A1H6Z7G4_9PSED</name>
<evidence type="ECO:0000256" key="1">
    <source>
        <dbReference type="SAM" id="SignalP"/>
    </source>
</evidence>
<reference evidence="3" key="1">
    <citation type="submission" date="2016-10" db="EMBL/GenBank/DDBJ databases">
        <authorList>
            <person name="Varghese N."/>
            <person name="Submissions S."/>
        </authorList>
    </citation>
    <scope>NUCLEOTIDE SEQUENCE [LARGE SCALE GENOMIC DNA]</scope>
    <source>
        <strain evidence="3">LMG 25967</strain>
    </source>
</reference>
<accession>A0A1H6Z7G4</accession>
<protein>
    <recommendedName>
        <fullName evidence="4">Fap system outer membrane protein</fullName>
    </recommendedName>
</protein>
<evidence type="ECO:0000313" key="2">
    <source>
        <dbReference type="EMBL" id="SEJ45572.1"/>
    </source>
</evidence>
<dbReference type="OrthoDB" id="5585636at2"/>
<gene>
    <name evidence="2" type="ORF">SAMN05216201_10935</name>
</gene>
<feature type="signal peptide" evidence="1">
    <location>
        <begin position="1"/>
        <end position="20"/>
    </location>
</feature>
<proteinExistence type="predicted"/>
<keyword evidence="1" id="KW-0732">Signal</keyword>
<evidence type="ECO:0008006" key="4">
    <source>
        <dbReference type="Google" id="ProtNLM"/>
    </source>
</evidence>
<feature type="chain" id="PRO_5017484958" description="Fap system outer membrane protein" evidence="1">
    <location>
        <begin position="21"/>
        <end position="243"/>
    </location>
</feature>
<dbReference type="STRING" id="915471.SAMN05216201_10935"/>
<dbReference type="RefSeq" id="WP_090311284.1">
    <property type="nucleotide sequence ID" value="NZ_FNZE01000009.1"/>
</dbReference>
<evidence type="ECO:0000313" key="3">
    <source>
        <dbReference type="Proteomes" id="UP000242930"/>
    </source>
</evidence>
<sequence>MKIHALLAASCIVASLSVQASNPMQPVELSDAELSQLRGRYVMPGRIIHFGVTMSSQWENANGQVLGGSVRMNVSEGMFQPQFNVSIITENGDRNAPLAGSGQIYGGDGLASVNGVTQSIRSAGDFNSAANSFAINVKRGNTAPEAASAGQQFANSIGSTNAGNVQISASNGGFSIAIDALGQGTSRQQLGGGGLQQLTNIGGAGNMVRNLTELDVVLRDSPLPTHSMSGVLDQVRALRTSGY</sequence>
<keyword evidence="3" id="KW-1185">Reference proteome</keyword>
<dbReference type="AlphaFoldDB" id="A0A1H6Z7G4"/>
<dbReference type="Proteomes" id="UP000242930">
    <property type="component" value="Unassembled WGS sequence"/>
</dbReference>
<dbReference type="EMBL" id="FNZE01000009">
    <property type="protein sequence ID" value="SEJ45572.1"/>
    <property type="molecule type" value="Genomic_DNA"/>
</dbReference>